<comment type="similarity">
    <text evidence="2">Belongs to the NADH:flavin oxidoreductase/NADH oxidase family.</text>
</comment>
<evidence type="ECO:0000259" key="4">
    <source>
        <dbReference type="Pfam" id="PF00724"/>
    </source>
</evidence>
<evidence type="ECO:0000313" key="5">
    <source>
        <dbReference type="EMBL" id="GGG24448.1"/>
    </source>
</evidence>
<organism evidence="5 6">
    <name type="scientific">Rhodococcoides trifolii</name>
    <dbReference type="NCBI Taxonomy" id="908250"/>
    <lineage>
        <taxon>Bacteria</taxon>
        <taxon>Bacillati</taxon>
        <taxon>Actinomycetota</taxon>
        <taxon>Actinomycetes</taxon>
        <taxon>Mycobacteriales</taxon>
        <taxon>Nocardiaceae</taxon>
        <taxon>Rhodococcoides</taxon>
    </lineage>
</organism>
<evidence type="ECO:0000313" key="6">
    <source>
        <dbReference type="Proteomes" id="UP000654257"/>
    </source>
</evidence>
<dbReference type="Proteomes" id="UP000654257">
    <property type="component" value="Unassembled WGS sequence"/>
</dbReference>
<sequence>MPTAFDPIEVSGLTLNNRIAMAPLTRRRAYGPALSATPLMAQYYEQRASAGLIIGEAMQPSPIGQGYTFTPGMHSDDQARSWTAVTDRVHRAGGHIFGQLQHAGRNSHPDLLPDGLHPVGPSAVAADGVVRVNTTGPAVRKPYPTPREMSPRDIDDTIEDFASAAEKCIQAGFDGVELHGAYGYLIHQFLSSNANLRTDGWGTTVTGRIRFAVELTDAVSDRIGAERLALRVSPGCTAGGIDEDDLDEVYSALVDELPTDLAFVHVFEFPGHRELTRRLRRRWHGVLILNPHRTHDDWPSGPAQLDVVESGVADMVAFGSNFISNPDLVTRLRTGAPLTDADHATFYLGDERGYTDYPTLADAAGRLMPLA</sequence>
<evidence type="ECO:0000256" key="3">
    <source>
        <dbReference type="ARBA" id="ARBA00023002"/>
    </source>
</evidence>
<dbReference type="AlphaFoldDB" id="A0A917LHL8"/>
<dbReference type="InterPro" id="IPR013785">
    <property type="entry name" value="Aldolase_TIM"/>
</dbReference>
<dbReference type="PANTHER" id="PTHR22893">
    <property type="entry name" value="NADH OXIDOREDUCTASE-RELATED"/>
    <property type="match status" value="1"/>
</dbReference>
<evidence type="ECO:0000256" key="1">
    <source>
        <dbReference type="ARBA" id="ARBA00001917"/>
    </source>
</evidence>
<protein>
    <submittedName>
        <fullName evidence="5">Alkene reductase</fullName>
    </submittedName>
</protein>
<dbReference type="FunFam" id="3.20.20.70:FF:000059">
    <property type="entry name" value="N-ethylmaleimide reductase, FMN-linked"/>
    <property type="match status" value="1"/>
</dbReference>
<comment type="caution">
    <text evidence="5">The sequence shown here is derived from an EMBL/GenBank/DDBJ whole genome shotgun (WGS) entry which is preliminary data.</text>
</comment>
<name>A0A917LHL8_9NOCA</name>
<dbReference type="CDD" id="cd02933">
    <property type="entry name" value="OYE_like_FMN"/>
    <property type="match status" value="1"/>
</dbReference>
<dbReference type="Gene3D" id="3.20.20.70">
    <property type="entry name" value="Aldolase class I"/>
    <property type="match status" value="1"/>
</dbReference>
<proteinExistence type="inferred from homology"/>
<evidence type="ECO:0000256" key="2">
    <source>
        <dbReference type="ARBA" id="ARBA00005979"/>
    </source>
</evidence>
<dbReference type="InterPro" id="IPR001155">
    <property type="entry name" value="OxRdtase_FMN_N"/>
</dbReference>
<feature type="domain" description="NADH:flavin oxidoreductase/NADH oxidase N-terminal" evidence="4">
    <location>
        <begin position="5"/>
        <end position="337"/>
    </location>
</feature>
<dbReference type="EMBL" id="BMCU01000005">
    <property type="protein sequence ID" value="GGG24448.1"/>
    <property type="molecule type" value="Genomic_DNA"/>
</dbReference>
<dbReference type="RefSeq" id="WP_188546937.1">
    <property type="nucleotide sequence ID" value="NZ_BMCU01000005.1"/>
</dbReference>
<dbReference type="GO" id="GO:0005829">
    <property type="term" value="C:cytosol"/>
    <property type="evidence" value="ECO:0007669"/>
    <property type="project" value="UniProtKB-ARBA"/>
</dbReference>
<reference evidence="5" key="1">
    <citation type="journal article" date="2014" name="Int. J. Syst. Evol. Microbiol.">
        <title>Complete genome sequence of Corynebacterium casei LMG S-19264T (=DSM 44701T), isolated from a smear-ripened cheese.</title>
        <authorList>
            <consortium name="US DOE Joint Genome Institute (JGI-PGF)"/>
            <person name="Walter F."/>
            <person name="Albersmeier A."/>
            <person name="Kalinowski J."/>
            <person name="Ruckert C."/>
        </authorList>
    </citation>
    <scope>NUCLEOTIDE SEQUENCE</scope>
    <source>
        <strain evidence="5">CCM 7905</strain>
    </source>
</reference>
<dbReference type="InterPro" id="IPR045247">
    <property type="entry name" value="Oye-like"/>
</dbReference>
<dbReference type="GO" id="GO:0010181">
    <property type="term" value="F:FMN binding"/>
    <property type="evidence" value="ECO:0007669"/>
    <property type="project" value="InterPro"/>
</dbReference>
<keyword evidence="6" id="KW-1185">Reference proteome</keyword>
<accession>A0A917LHL8</accession>
<keyword evidence="3" id="KW-0560">Oxidoreductase</keyword>
<gene>
    <name evidence="5" type="ORF">GCM10007304_42880</name>
</gene>
<reference evidence="5" key="2">
    <citation type="submission" date="2020-09" db="EMBL/GenBank/DDBJ databases">
        <authorList>
            <person name="Sun Q."/>
            <person name="Sedlacek I."/>
        </authorList>
    </citation>
    <scope>NUCLEOTIDE SEQUENCE</scope>
    <source>
        <strain evidence="5">CCM 7905</strain>
    </source>
</reference>
<dbReference type="SUPFAM" id="SSF51395">
    <property type="entry name" value="FMN-linked oxidoreductases"/>
    <property type="match status" value="1"/>
</dbReference>
<dbReference type="GO" id="GO:0016628">
    <property type="term" value="F:oxidoreductase activity, acting on the CH-CH group of donors, NAD or NADP as acceptor"/>
    <property type="evidence" value="ECO:0007669"/>
    <property type="project" value="UniProtKB-ARBA"/>
</dbReference>
<dbReference type="Pfam" id="PF00724">
    <property type="entry name" value="Oxidored_FMN"/>
    <property type="match status" value="1"/>
</dbReference>
<comment type="cofactor">
    <cofactor evidence="1">
        <name>FMN</name>
        <dbReference type="ChEBI" id="CHEBI:58210"/>
    </cofactor>
</comment>
<dbReference type="PANTHER" id="PTHR22893:SF91">
    <property type="entry name" value="NADPH DEHYDROGENASE 2-RELATED"/>
    <property type="match status" value="1"/>
</dbReference>